<dbReference type="GO" id="GO:0003677">
    <property type="term" value="F:DNA binding"/>
    <property type="evidence" value="ECO:0007669"/>
    <property type="project" value="InterPro"/>
</dbReference>
<sequence>MLPRWELRAGENGGANVGPTKRGKGTKWMVLVDGAGTPLGAYLDSASPAEVRLLDATLDTIAVTRPHRPGRPRKRPERLIADRGYDSNAARALLVRRGIEPIIPARANNQRATPQDGRKLRRYRRRWIVERTIGWLGNFRRLTVRYDRLMDTYGGFFHLACALITLRKVLK</sequence>
<dbReference type="RefSeq" id="WP_289267878.1">
    <property type="nucleotide sequence ID" value="NZ_OX365700.1"/>
</dbReference>
<dbReference type="AlphaFoldDB" id="A0AA86MXW1"/>
<organism evidence="3 5">
    <name type="scientific">Nitrospira tepida</name>
    <dbReference type="NCBI Taxonomy" id="2973512"/>
    <lineage>
        <taxon>Bacteria</taxon>
        <taxon>Pseudomonadati</taxon>
        <taxon>Nitrospirota</taxon>
        <taxon>Nitrospiria</taxon>
        <taxon>Nitrospirales</taxon>
        <taxon>Nitrospiraceae</taxon>
        <taxon>Nitrospira</taxon>
    </lineage>
</organism>
<name>A0AA86MXW1_9BACT</name>
<evidence type="ECO:0000313" key="3">
    <source>
        <dbReference type="EMBL" id="CAI4030909.1"/>
    </source>
</evidence>
<evidence type="ECO:0000256" key="1">
    <source>
        <dbReference type="SAM" id="MobiDB-lite"/>
    </source>
</evidence>
<proteinExistence type="predicted"/>
<evidence type="ECO:0000313" key="5">
    <source>
        <dbReference type="Proteomes" id="UP001179121"/>
    </source>
</evidence>
<feature type="region of interest" description="Disordered" evidence="1">
    <location>
        <begin position="1"/>
        <end position="23"/>
    </location>
</feature>
<dbReference type="InterPro" id="IPR002559">
    <property type="entry name" value="Transposase_11"/>
</dbReference>
<dbReference type="PANTHER" id="PTHR30007">
    <property type="entry name" value="PHP DOMAIN PROTEIN"/>
    <property type="match status" value="1"/>
</dbReference>
<dbReference type="GO" id="GO:0004803">
    <property type="term" value="F:transposase activity"/>
    <property type="evidence" value="ECO:0007669"/>
    <property type="project" value="InterPro"/>
</dbReference>
<dbReference type="PANTHER" id="PTHR30007:SF1">
    <property type="entry name" value="BLR1914 PROTEIN"/>
    <property type="match status" value="1"/>
</dbReference>
<evidence type="ECO:0000313" key="4">
    <source>
        <dbReference type="EMBL" id="CAI4032934.1"/>
    </source>
</evidence>
<dbReference type="EMBL" id="OX365700">
    <property type="protein sequence ID" value="CAI4030909.1"/>
    <property type="molecule type" value="Genomic_DNA"/>
</dbReference>
<dbReference type="Proteomes" id="UP001179121">
    <property type="component" value="Chromosome"/>
</dbReference>
<reference evidence="3" key="1">
    <citation type="submission" date="2022-10" db="EMBL/GenBank/DDBJ databases">
        <authorList>
            <person name="Koch H."/>
        </authorList>
    </citation>
    <scope>NUCLEOTIDE SEQUENCE</scope>
    <source>
        <strain evidence="3">DNF</strain>
    </source>
</reference>
<protein>
    <submittedName>
        <fullName evidence="3">Transposase</fullName>
    </submittedName>
</protein>
<evidence type="ECO:0000259" key="2">
    <source>
        <dbReference type="Pfam" id="PF01609"/>
    </source>
</evidence>
<dbReference type="GO" id="GO:0006313">
    <property type="term" value="P:DNA transposition"/>
    <property type="evidence" value="ECO:0007669"/>
    <property type="project" value="InterPro"/>
</dbReference>
<gene>
    <name evidence="3" type="ORF">DNFV4_01341</name>
    <name evidence="4" type="ORF">DNFV4_03364</name>
</gene>
<feature type="domain" description="Transposase IS4-like" evidence="2">
    <location>
        <begin position="21"/>
        <end position="163"/>
    </location>
</feature>
<dbReference type="NCBIfam" id="NF033580">
    <property type="entry name" value="transpos_IS5_3"/>
    <property type="match status" value="1"/>
</dbReference>
<dbReference type="KEGG" id="nti:DNFV4_01341"/>
<dbReference type="KEGG" id="nti:DNFV4_03364"/>
<accession>A0AA86MXW1</accession>
<keyword evidence="5" id="KW-1185">Reference proteome</keyword>
<dbReference type="EMBL" id="OX365700">
    <property type="protein sequence ID" value="CAI4032934.1"/>
    <property type="molecule type" value="Genomic_DNA"/>
</dbReference>
<dbReference type="Pfam" id="PF01609">
    <property type="entry name" value="DDE_Tnp_1"/>
    <property type="match status" value="1"/>
</dbReference>